<keyword evidence="1" id="KW-0677">Repeat</keyword>
<protein>
    <submittedName>
        <fullName evidence="4">Uncharacterized protein</fullName>
    </submittedName>
</protein>
<accession>E9H4T9</accession>
<dbReference type="HOGENOM" id="CLU_406127_0_0_1"/>
<dbReference type="PROSITE" id="PS50297">
    <property type="entry name" value="ANK_REP_REGION"/>
    <property type="match status" value="2"/>
</dbReference>
<dbReference type="STRING" id="6669.E9H4T9"/>
<evidence type="ECO:0000313" key="5">
    <source>
        <dbReference type="Proteomes" id="UP000000305"/>
    </source>
</evidence>
<dbReference type="SUPFAM" id="SSF48403">
    <property type="entry name" value="Ankyrin repeat"/>
    <property type="match status" value="2"/>
</dbReference>
<feature type="repeat" description="ANK" evidence="3">
    <location>
        <begin position="510"/>
        <end position="543"/>
    </location>
</feature>
<dbReference type="Proteomes" id="UP000000305">
    <property type="component" value="Unassembled WGS sequence"/>
</dbReference>
<dbReference type="AlphaFoldDB" id="E9H4T9"/>
<feature type="repeat" description="ANK" evidence="3">
    <location>
        <begin position="551"/>
        <end position="583"/>
    </location>
</feature>
<dbReference type="InterPro" id="IPR002110">
    <property type="entry name" value="Ankyrin_rpt"/>
</dbReference>
<feature type="repeat" description="ANK" evidence="3">
    <location>
        <begin position="22"/>
        <end position="54"/>
    </location>
</feature>
<dbReference type="SMART" id="SM00248">
    <property type="entry name" value="ANK"/>
    <property type="match status" value="8"/>
</dbReference>
<dbReference type="OrthoDB" id="539213at2759"/>
<dbReference type="Pfam" id="PF12796">
    <property type="entry name" value="Ank_2"/>
    <property type="match status" value="2"/>
</dbReference>
<feature type="repeat" description="ANK" evidence="3">
    <location>
        <begin position="477"/>
        <end position="509"/>
    </location>
</feature>
<dbReference type="Gene3D" id="1.25.40.20">
    <property type="entry name" value="Ankyrin repeat-containing domain"/>
    <property type="match status" value="3"/>
</dbReference>
<evidence type="ECO:0000256" key="2">
    <source>
        <dbReference type="ARBA" id="ARBA00023043"/>
    </source>
</evidence>
<keyword evidence="5" id="KW-1185">Reference proteome</keyword>
<dbReference type="PANTHER" id="PTHR24124:SF15">
    <property type="entry name" value="LP07441P"/>
    <property type="match status" value="1"/>
</dbReference>
<dbReference type="EMBL" id="GL732592">
    <property type="protein sequence ID" value="EFX73204.1"/>
    <property type="molecule type" value="Genomic_DNA"/>
</dbReference>
<dbReference type="KEGG" id="dpx:DAPPUDRAFT_253433"/>
<dbReference type="PhylomeDB" id="E9H4T9"/>
<evidence type="ECO:0000313" key="4">
    <source>
        <dbReference type="EMBL" id="EFX73204.1"/>
    </source>
</evidence>
<evidence type="ECO:0000256" key="3">
    <source>
        <dbReference type="PROSITE-ProRule" id="PRU00023"/>
    </source>
</evidence>
<reference evidence="4 5" key="1">
    <citation type="journal article" date="2011" name="Science">
        <title>The ecoresponsive genome of Daphnia pulex.</title>
        <authorList>
            <person name="Colbourne J.K."/>
            <person name="Pfrender M.E."/>
            <person name="Gilbert D."/>
            <person name="Thomas W.K."/>
            <person name="Tucker A."/>
            <person name="Oakley T.H."/>
            <person name="Tokishita S."/>
            <person name="Aerts A."/>
            <person name="Arnold G.J."/>
            <person name="Basu M.K."/>
            <person name="Bauer D.J."/>
            <person name="Caceres C.E."/>
            <person name="Carmel L."/>
            <person name="Casola C."/>
            <person name="Choi J.H."/>
            <person name="Detter J.C."/>
            <person name="Dong Q."/>
            <person name="Dusheyko S."/>
            <person name="Eads B.D."/>
            <person name="Frohlich T."/>
            <person name="Geiler-Samerotte K.A."/>
            <person name="Gerlach D."/>
            <person name="Hatcher P."/>
            <person name="Jogdeo S."/>
            <person name="Krijgsveld J."/>
            <person name="Kriventseva E.V."/>
            <person name="Kultz D."/>
            <person name="Laforsch C."/>
            <person name="Lindquist E."/>
            <person name="Lopez J."/>
            <person name="Manak J.R."/>
            <person name="Muller J."/>
            <person name="Pangilinan J."/>
            <person name="Patwardhan R.P."/>
            <person name="Pitluck S."/>
            <person name="Pritham E.J."/>
            <person name="Rechtsteiner A."/>
            <person name="Rho M."/>
            <person name="Rogozin I.B."/>
            <person name="Sakarya O."/>
            <person name="Salamov A."/>
            <person name="Schaack S."/>
            <person name="Shapiro H."/>
            <person name="Shiga Y."/>
            <person name="Skalitzky C."/>
            <person name="Smith Z."/>
            <person name="Souvorov A."/>
            <person name="Sung W."/>
            <person name="Tang Z."/>
            <person name="Tsuchiya D."/>
            <person name="Tu H."/>
            <person name="Vos H."/>
            <person name="Wang M."/>
            <person name="Wolf Y.I."/>
            <person name="Yamagata H."/>
            <person name="Yamada T."/>
            <person name="Ye Y."/>
            <person name="Shaw J.R."/>
            <person name="Andrews J."/>
            <person name="Crease T.J."/>
            <person name="Tang H."/>
            <person name="Lucas S.M."/>
            <person name="Robertson H.M."/>
            <person name="Bork P."/>
            <person name="Koonin E.V."/>
            <person name="Zdobnov E.M."/>
            <person name="Grigoriev I.V."/>
            <person name="Lynch M."/>
            <person name="Boore J.L."/>
        </authorList>
    </citation>
    <scope>NUCLEOTIDE SEQUENCE [LARGE SCALE GENOMIC DNA]</scope>
</reference>
<gene>
    <name evidence="4" type="ORF">DAPPUDRAFT_253433</name>
</gene>
<keyword evidence="2 3" id="KW-0040">ANK repeat</keyword>
<dbReference type="InParanoid" id="E9H4T9"/>
<evidence type="ECO:0000256" key="1">
    <source>
        <dbReference type="ARBA" id="ARBA00022737"/>
    </source>
</evidence>
<dbReference type="PANTHER" id="PTHR24124">
    <property type="entry name" value="ANKYRIN REPEAT FAMILY A"/>
    <property type="match status" value="1"/>
</dbReference>
<dbReference type="Pfam" id="PF13857">
    <property type="entry name" value="Ank_5"/>
    <property type="match status" value="1"/>
</dbReference>
<sequence>MADDSPSLLGIRIINIDECNKSGETALHIAAKASNVTNARHLLSRGADINSRDKNGITPLLLAAKFAKEMELIDLFLDNQKVDLRYCDELGDNIIDYAEKNTYGLREKIIDCLKEIDDGVIKEYNVLKLTNCEMQHIPGWKSLIWDLQDYFYNGSSWLQPFSALIAHSPLTKNCKWKLFYVPFADLRPGKGSDISESSFIRLMANEESRQQLNSAEYEMLSIFGDIAHDSKITQVHVYQSNSHSKTNFMSTSKCYGVYKTTSEKDGERWWSVDNVNANYFILQRSRDKDAVENKFGGKERKDVRLLGSNLEGEVSIKINFAILWAISILQKKLQKFHFELPFFASMTELEHNREDIINNIKARNPVLKDLVHILTGVPSWPPSLLAVYFGNAQLFDRTFAMTNNFYAELHPLHLATVLPNQMKMVRHLMENYNADPTVRNGLGRNALEMAAMHSDDTEVLNLLLRHENVEIDGCDESGKTALHFAAHSSNVITARHLIKMGATPNLFDSNGHSPLHSAAYHCNNTEMIDLLLKAQKKIQGDDGIDNVDDRVEITALHSAAIASNEITAKHLIKRGADPRRKDKLGRTPLHYAASYAKDINIIDVLVNNKQVDVDALDYSGLRALSYAKCNQHGLTSDIGLETAGKMINKAIFIYSCFTLHAIEVQLLRRDTAHSYKS</sequence>
<organism evidence="4 5">
    <name type="scientific">Daphnia pulex</name>
    <name type="common">Water flea</name>
    <dbReference type="NCBI Taxonomy" id="6669"/>
    <lineage>
        <taxon>Eukaryota</taxon>
        <taxon>Metazoa</taxon>
        <taxon>Ecdysozoa</taxon>
        <taxon>Arthropoda</taxon>
        <taxon>Crustacea</taxon>
        <taxon>Branchiopoda</taxon>
        <taxon>Diplostraca</taxon>
        <taxon>Cladocera</taxon>
        <taxon>Anomopoda</taxon>
        <taxon>Daphniidae</taxon>
        <taxon>Daphnia</taxon>
    </lineage>
</organism>
<name>E9H4T9_DAPPU</name>
<dbReference type="eggNOG" id="KOG0192">
    <property type="taxonomic scope" value="Eukaryota"/>
</dbReference>
<dbReference type="PROSITE" id="PS50088">
    <property type="entry name" value="ANK_REPEAT"/>
    <property type="match status" value="4"/>
</dbReference>
<dbReference type="InterPro" id="IPR036770">
    <property type="entry name" value="Ankyrin_rpt-contain_sf"/>
</dbReference>
<proteinExistence type="predicted"/>